<dbReference type="Gramene" id="EFJ38703">
    <property type="protein sequence ID" value="EFJ38703"/>
    <property type="gene ID" value="SELMODRAFT_402829"/>
</dbReference>
<reference evidence="1 2" key="1">
    <citation type="journal article" date="2011" name="Science">
        <title>The Selaginella genome identifies genetic changes associated with the evolution of vascular plants.</title>
        <authorList>
            <person name="Banks J.A."/>
            <person name="Nishiyama T."/>
            <person name="Hasebe M."/>
            <person name="Bowman J.L."/>
            <person name="Gribskov M."/>
            <person name="dePamphilis C."/>
            <person name="Albert V.A."/>
            <person name="Aono N."/>
            <person name="Aoyama T."/>
            <person name="Ambrose B.A."/>
            <person name="Ashton N.W."/>
            <person name="Axtell M.J."/>
            <person name="Barker E."/>
            <person name="Barker M.S."/>
            <person name="Bennetzen J.L."/>
            <person name="Bonawitz N.D."/>
            <person name="Chapple C."/>
            <person name="Cheng C."/>
            <person name="Correa L.G."/>
            <person name="Dacre M."/>
            <person name="DeBarry J."/>
            <person name="Dreyer I."/>
            <person name="Elias M."/>
            <person name="Engstrom E.M."/>
            <person name="Estelle M."/>
            <person name="Feng L."/>
            <person name="Finet C."/>
            <person name="Floyd S.K."/>
            <person name="Frommer W.B."/>
            <person name="Fujita T."/>
            <person name="Gramzow L."/>
            <person name="Gutensohn M."/>
            <person name="Harholt J."/>
            <person name="Hattori M."/>
            <person name="Heyl A."/>
            <person name="Hirai T."/>
            <person name="Hiwatashi Y."/>
            <person name="Ishikawa M."/>
            <person name="Iwata M."/>
            <person name="Karol K.G."/>
            <person name="Koehler B."/>
            <person name="Kolukisaoglu U."/>
            <person name="Kubo M."/>
            <person name="Kurata T."/>
            <person name="Lalonde S."/>
            <person name="Li K."/>
            <person name="Li Y."/>
            <person name="Litt A."/>
            <person name="Lyons E."/>
            <person name="Manning G."/>
            <person name="Maruyama T."/>
            <person name="Michael T.P."/>
            <person name="Mikami K."/>
            <person name="Miyazaki S."/>
            <person name="Morinaga S."/>
            <person name="Murata T."/>
            <person name="Mueller-Roeber B."/>
            <person name="Nelson D.R."/>
            <person name="Obara M."/>
            <person name="Oguri Y."/>
            <person name="Olmstead R.G."/>
            <person name="Onodera N."/>
            <person name="Petersen B.L."/>
            <person name="Pils B."/>
            <person name="Prigge M."/>
            <person name="Rensing S.A."/>
            <person name="Riano-Pachon D.M."/>
            <person name="Roberts A.W."/>
            <person name="Sato Y."/>
            <person name="Scheller H.V."/>
            <person name="Schulz B."/>
            <person name="Schulz C."/>
            <person name="Shakirov E.V."/>
            <person name="Shibagaki N."/>
            <person name="Shinohara N."/>
            <person name="Shippen D.E."/>
            <person name="Soerensen I."/>
            <person name="Sotooka R."/>
            <person name="Sugimoto N."/>
            <person name="Sugita M."/>
            <person name="Sumikawa N."/>
            <person name="Tanurdzic M."/>
            <person name="Theissen G."/>
            <person name="Ulvskov P."/>
            <person name="Wakazuki S."/>
            <person name="Weng J.K."/>
            <person name="Willats W.W."/>
            <person name="Wipf D."/>
            <person name="Wolf P.G."/>
            <person name="Yang L."/>
            <person name="Zimmer A.D."/>
            <person name="Zhu Q."/>
            <person name="Mitros T."/>
            <person name="Hellsten U."/>
            <person name="Loque D."/>
            <person name="Otillar R."/>
            <person name="Salamov A."/>
            <person name="Schmutz J."/>
            <person name="Shapiro H."/>
            <person name="Lindquist E."/>
            <person name="Lucas S."/>
            <person name="Rokhsar D."/>
            <person name="Grigoriev I.V."/>
        </authorList>
    </citation>
    <scope>NUCLEOTIDE SEQUENCE [LARGE SCALE GENOMIC DNA]</scope>
</reference>
<dbReference type="AlphaFoldDB" id="D8QN65"/>
<proteinExistence type="predicted"/>
<accession>D8QN65</accession>
<keyword evidence="2" id="KW-1185">Reference proteome</keyword>
<sequence length="107" mass="11993">MRPEAQGHVYGLFHCTDALDWSCSPHCCILPLQLRLVPAELQIISLQLFVKARGEVVDDGIKGSTAWFHRDSSQEVFSLRHDITEVKALMSVLLVAIRQAQVLIVLI</sequence>
<evidence type="ECO:0000313" key="1">
    <source>
        <dbReference type="EMBL" id="EFJ38703.1"/>
    </source>
</evidence>
<dbReference type="HOGENOM" id="CLU_2214544_0_0_1"/>
<organism evidence="2">
    <name type="scientific">Selaginella moellendorffii</name>
    <name type="common">Spikemoss</name>
    <dbReference type="NCBI Taxonomy" id="88036"/>
    <lineage>
        <taxon>Eukaryota</taxon>
        <taxon>Viridiplantae</taxon>
        <taxon>Streptophyta</taxon>
        <taxon>Embryophyta</taxon>
        <taxon>Tracheophyta</taxon>
        <taxon>Lycopodiopsida</taxon>
        <taxon>Selaginellales</taxon>
        <taxon>Selaginellaceae</taxon>
        <taxon>Selaginella</taxon>
    </lineage>
</organism>
<name>D8QN65_SELML</name>
<dbReference type="EMBL" id="GL377565">
    <property type="protein sequence ID" value="EFJ38703.1"/>
    <property type="molecule type" value="Genomic_DNA"/>
</dbReference>
<dbReference type="KEGG" id="smo:SELMODRAFT_402829"/>
<dbReference type="Proteomes" id="UP000001514">
    <property type="component" value="Unassembled WGS sequence"/>
</dbReference>
<evidence type="ECO:0000313" key="2">
    <source>
        <dbReference type="Proteomes" id="UP000001514"/>
    </source>
</evidence>
<gene>
    <name evidence="1" type="ORF">SELMODRAFT_402829</name>
</gene>
<protein>
    <submittedName>
        <fullName evidence="1">Uncharacterized protein</fullName>
    </submittedName>
</protein>
<dbReference type="InParanoid" id="D8QN65"/>